<proteinExistence type="predicted"/>
<gene>
    <name evidence="1" type="ORF">SVUK_LOCUS17702</name>
</gene>
<evidence type="ECO:0000313" key="2">
    <source>
        <dbReference type="Proteomes" id="UP000270094"/>
    </source>
</evidence>
<sequence length="69" mass="7702">MLVLNCGSDVREVQIDYSLPAENSAGHPCNERISPSWVASLEDVLLREEHFRVLSMSSSLYDQPIDALP</sequence>
<evidence type="ECO:0000313" key="1">
    <source>
        <dbReference type="EMBL" id="VDM82704.1"/>
    </source>
</evidence>
<dbReference type="AlphaFoldDB" id="A0A3P7JUZ2"/>
<dbReference type="Proteomes" id="UP000270094">
    <property type="component" value="Unassembled WGS sequence"/>
</dbReference>
<protein>
    <submittedName>
        <fullName evidence="1">Uncharacterized protein</fullName>
    </submittedName>
</protein>
<reference evidence="1 2" key="1">
    <citation type="submission" date="2018-11" db="EMBL/GenBank/DDBJ databases">
        <authorList>
            <consortium name="Pathogen Informatics"/>
        </authorList>
    </citation>
    <scope>NUCLEOTIDE SEQUENCE [LARGE SCALE GENOMIC DNA]</scope>
</reference>
<accession>A0A3P7JUZ2</accession>
<dbReference type="EMBL" id="UYYB01118925">
    <property type="protein sequence ID" value="VDM82704.1"/>
    <property type="molecule type" value="Genomic_DNA"/>
</dbReference>
<name>A0A3P7JUZ2_STRVU</name>
<keyword evidence="2" id="KW-1185">Reference proteome</keyword>
<organism evidence="1 2">
    <name type="scientific">Strongylus vulgaris</name>
    <name type="common">Blood worm</name>
    <dbReference type="NCBI Taxonomy" id="40348"/>
    <lineage>
        <taxon>Eukaryota</taxon>
        <taxon>Metazoa</taxon>
        <taxon>Ecdysozoa</taxon>
        <taxon>Nematoda</taxon>
        <taxon>Chromadorea</taxon>
        <taxon>Rhabditida</taxon>
        <taxon>Rhabditina</taxon>
        <taxon>Rhabditomorpha</taxon>
        <taxon>Strongyloidea</taxon>
        <taxon>Strongylidae</taxon>
        <taxon>Strongylus</taxon>
    </lineage>
</organism>